<reference evidence="1" key="1">
    <citation type="submission" date="2022-01" db="EMBL/GenBank/DDBJ databases">
        <authorList>
            <person name="King R."/>
        </authorList>
    </citation>
    <scope>NUCLEOTIDE SEQUENCE</scope>
</reference>
<evidence type="ECO:0000313" key="1">
    <source>
        <dbReference type="EMBL" id="CAG9760674.1"/>
    </source>
</evidence>
<evidence type="ECO:0008006" key="3">
    <source>
        <dbReference type="Google" id="ProtNLM"/>
    </source>
</evidence>
<proteinExistence type="predicted"/>
<dbReference type="EMBL" id="OU892277">
    <property type="protein sequence ID" value="CAG9760674.1"/>
    <property type="molecule type" value="Genomic_DNA"/>
</dbReference>
<organism evidence="1 2">
    <name type="scientific">Ceutorhynchus assimilis</name>
    <name type="common">cabbage seed weevil</name>
    <dbReference type="NCBI Taxonomy" id="467358"/>
    <lineage>
        <taxon>Eukaryota</taxon>
        <taxon>Metazoa</taxon>
        <taxon>Ecdysozoa</taxon>
        <taxon>Arthropoda</taxon>
        <taxon>Hexapoda</taxon>
        <taxon>Insecta</taxon>
        <taxon>Pterygota</taxon>
        <taxon>Neoptera</taxon>
        <taxon>Endopterygota</taxon>
        <taxon>Coleoptera</taxon>
        <taxon>Polyphaga</taxon>
        <taxon>Cucujiformia</taxon>
        <taxon>Curculionidae</taxon>
        <taxon>Ceutorhynchinae</taxon>
        <taxon>Ceutorhynchus</taxon>
    </lineage>
</organism>
<dbReference type="AlphaFoldDB" id="A0A9N9MAB6"/>
<dbReference type="OrthoDB" id="445826at2759"/>
<gene>
    <name evidence="1" type="ORF">CEUTPL_LOCUS1397</name>
</gene>
<name>A0A9N9MAB6_9CUCU</name>
<evidence type="ECO:0000313" key="2">
    <source>
        <dbReference type="Proteomes" id="UP001152799"/>
    </source>
</evidence>
<dbReference type="SUPFAM" id="SSF56219">
    <property type="entry name" value="DNase I-like"/>
    <property type="match status" value="1"/>
</dbReference>
<dbReference type="Proteomes" id="UP001152799">
    <property type="component" value="Chromosome 1"/>
</dbReference>
<dbReference type="InterPro" id="IPR036691">
    <property type="entry name" value="Endo/exonu/phosph_ase_sf"/>
</dbReference>
<accession>A0A9N9MAB6</accession>
<sequence>MMKVPPVCSINSSSPRKSSYEDISVPRCFRCQKHFHKNSDCSNKITCEICADEHDFKECPQIRKQCVNCIKAKSKYNVNHNIGYTANDPLCLSLQYLLQIQKSKIVMACEQQETSIMNELDQLQTDIQVEAIDFNLLHNRLCTNNQVFNVLHLNIRSIRKNLNDFLAWIQSYKLNFCNIIVLSECWRGARLDHIFVRRKLNFKSLKYSAFVLDSAITDHYPVMLNISRDDDNSHIFYTIKF</sequence>
<keyword evidence="2" id="KW-1185">Reference proteome</keyword>
<protein>
    <recommendedName>
        <fullName evidence="3">Endonuclease/exonuclease/phosphatase domain-containing protein</fullName>
    </recommendedName>
</protein>